<evidence type="ECO:0000256" key="1">
    <source>
        <dbReference type="SAM" id="MobiDB-lite"/>
    </source>
</evidence>
<keyword evidence="3" id="KW-1185">Reference proteome</keyword>
<reference evidence="2 3" key="1">
    <citation type="submission" date="2019-07" db="EMBL/GenBank/DDBJ databases">
        <title>Draft genome assembly of a fouling barnacle, Amphibalanus amphitrite (Darwin, 1854): The first reference genome for Thecostraca.</title>
        <authorList>
            <person name="Kim W."/>
        </authorList>
    </citation>
    <scope>NUCLEOTIDE SEQUENCE [LARGE SCALE GENOMIC DNA]</scope>
    <source>
        <strain evidence="2">SNU_AA5</strain>
        <tissue evidence="2">Soma without cirri and trophi</tissue>
    </source>
</reference>
<evidence type="ECO:0000313" key="3">
    <source>
        <dbReference type="Proteomes" id="UP000440578"/>
    </source>
</evidence>
<feature type="compositionally biased region" description="Low complexity" evidence="1">
    <location>
        <begin position="533"/>
        <end position="571"/>
    </location>
</feature>
<comment type="caution">
    <text evidence="2">The sequence shown here is derived from an EMBL/GenBank/DDBJ whole genome shotgun (WGS) entry which is preliminary data.</text>
</comment>
<feature type="region of interest" description="Disordered" evidence="1">
    <location>
        <begin position="1"/>
        <end position="44"/>
    </location>
</feature>
<feature type="compositionally biased region" description="Basic and acidic residues" evidence="1">
    <location>
        <begin position="8"/>
        <end position="44"/>
    </location>
</feature>
<feature type="compositionally biased region" description="Low complexity" evidence="1">
    <location>
        <begin position="162"/>
        <end position="176"/>
    </location>
</feature>
<name>A0A6A4X0C6_AMPAM</name>
<feature type="region of interest" description="Disordered" evidence="1">
    <location>
        <begin position="84"/>
        <end position="118"/>
    </location>
</feature>
<dbReference type="Proteomes" id="UP000440578">
    <property type="component" value="Unassembled WGS sequence"/>
</dbReference>
<organism evidence="2 3">
    <name type="scientific">Amphibalanus amphitrite</name>
    <name type="common">Striped barnacle</name>
    <name type="synonym">Balanus amphitrite</name>
    <dbReference type="NCBI Taxonomy" id="1232801"/>
    <lineage>
        <taxon>Eukaryota</taxon>
        <taxon>Metazoa</taxon>
        <taxon>Ecdysozoa</taxon>
        <taxon>Arthropoda</taxon>
        <taxon>Crustacea</taxon>
        <taxon>Multicrustacea</taxon>
        <taxon>Cirripedia</taxon>
        <taxon>Thoracica</taxon>
        <taxon>Thoracicalcarea</taxon>
        <taxon>Balanomorpha</taxon>
        <taxon>Balanoidea</taxon>
        <taxon>Balanidae</taxon>
        <taxon>Amphibalaninae</taxon>
        <taxon>Amphibalanus</taxon>
    </lineage>
</organism>
<proteinExistence type="predicted"/>
<feature type="region of interest" description="Disordered" evidence="1">
    <location>
        <begin position="427"/>
        <end position="602"/>
    </location>
</feature>
<feature type="compositionally biased region" description="Polar residues" evidence="1">
    <location>
        <begin position="465"/>
        <end position="481"/>
    </location>
</feature>
<gene>
    <name evidence="2" type="ORF">FJT64_020848</name>
</gene>
<evidence type="ECO:0000313" key="2">
    <source>
        <dbReference type="EMBL" id="KAF0307892.1"/>
    </source>
</evidence>
<feature type="compositionally biased region" description="Pro residues" evidence="1">
    <location>
        <begin position="572"/>
        <end position="584"/>
    </location>
</feature>
<dbReference type="AlphaFoldDB" id="A0A6A4X0C6"/>
<dbReference type="EMBL" id="VIIS01000535">
    <property type="protein sequence ID" value="KAF0307892.1"/>
    <property type="molecule type" value="Genomic_DNA"/>
</dbReference>
<accession>A0A6A4X0C6</accession>
<feature type="compositionally biased region" description="Low complexity" evidence="1">
    <location>
        <begin position="188"/>
        <end position="197"/>
    </location>
</feature>
<sequence>MRGAVCRMGRDQTGRVEQRISESERDGRPGARRERDGAVRDDTATAHRDSELMLEITAHDRYITHRHVQFRWNGELVRGADTDLSEAAEDRAETVSPAGGGEDVPADADPAAGSSRQGRLLGFDTSRLFAVPAWLQGLVGGDEGDSSDDDLRRSQRRRIPLRRQGLPHPQGPFRRQGPARRRPPPPLRTAAAGGPTRRGPDPPGVVHGLQAPRPHLVGPHVPPPVRHSPRPAAPQEVHHVHHHTHVHVPRPQQGVLAVVPGGGPVPAPTPGHSQPPVRPVGVPRQPAVRPEGATADSPAGGAPWRWGGDHPAPGEVVFGPAEPAHPSQEPGVRPCNACGGAWIPCDDCDTPWSWQSPGGGLLPGPGRSPARPDSASAHVLFPGQSSPDELATEASVISNVIAQETPDRPVIFVTERPAGPAAVVTARVPDASEPPTTLSPVPPQVSEEPTRPSQLAPRPPLQPGSLVTESPARPNQVTTEAPATERGATVTPSPETELETERPRRRPTARPSAVQVPPGGAETPRLDHHHDNAANYNSVYNNNYNHHNNHNNYNNSTSNYNNSASNYTTRPPTTPPTTPTPRPLPTHSFTERLPGLDSIPIV</sequence>
<protein>
    <submittedName>
        <fullName evidence="2">Uncharacterized protein</fullName>
    </submittedName>
</protein>
<feature type="region of interest" description="Disordered" evidence="1">
    <location>
        <begin position="157"/>
        <end position="232"/>
    </location>
</feature>